<dbReference type="OrthoDB" id="73691at2759"/>
<dbReference type="InParanoid" id="G3AR57"/>
<sequence>MAQKLSSDRIEYRARNSRATGDVKRSTGFDYEQTITPELFNISRSQYQLLKRTPHDVIRLPLFALIALIFEELTPLICYVFPEITPRTCVIPPLLPKIWSSKPIKTLTTETIHMNETKLADLSLKTAYNLEPHRVKLLARALGLTSKIVPTSLYPISYLRNQLQHHYNYLQVDNYYLCGFNSQANIWNLTNQELLLACLERNLIFDIKLDVAQFNELIDDASKQAFEKKYFDDLRYKLLQFLIDFPNANIGYLCITHSISNRKEQTDKLVELFE</sequence>
<dbReference type="KEGG" id="spaa:SPAPADRAFT_61808"/>
<gene>
    <name evidence="1" type="ORF">SPAPADRAFT_61808</name>
</gene>
<proteinExistence type="predicted"/>
<dbReference type="eggNOG" id="ENOG502S645">
    <property type="taxonomic scope" value="Eukaryota"/>
</dbReference>
<protein>
    <recommendedName>
        <fullName evidence="3">Letm1 RBD domain-containing protein</fullName>
    </recommendedName>
</protein>
<evidence type="ECO:0008006" key="3">
    <source>
        <dbReference type="Google" id="ProtNLM"/>
    </source>
</evidence>
<dbReference type="EMBL" id="GL996503">
    <property type="protein sequence ID" value="EGW31232.1"/>
    <property type="molecule type" value="Genomic_DNA"/>
</dbReference>
<evidence type="ECO:0000313" key="2">
    <source>
        <dbReference type="Proteomes" id="UP000000709"/>
    </source>
</evidence>
<organism evidence="2">
    <name type="scientific">Spathaspora passalidarum (strain NRRL Y-27907 / 11-Y1)</name>
    <dbReference type="NCBI Taxonomy" id="619300"/>
    <lineage>
        <taxon>Eukaryota</taxon>
        <taxon>Fungi</taxon>
        <taxon>Dikarya</taxon>
        <taxon>Ascomycota</taxon>
        <taxon>Saccharomycotina</taxon>
        <taxon>Pichiomycetes</taxon>
        <taxon>Debaryomycetaceae</taxon>
        <taxon>Spathaspora</taxon>
    </lineage>
</organism>
<dbReference type="OMA" id="NSQANIW"/>
<reference evidence="1 2" key="1">
    <citation type="journal article" date="2011" name="Proc. Natl. Acad. Sci. U.S.A.">
        <title>Comparative genomics of xylose-fermenting fungi for enhanced biofuel production.</title>
        <authorList>
            <person name="Wohlbach D.J."/>
            <person name="Kuo A."/>
            <person name="Sato T.K."/>
            <person name="Potts K.M."/>
            <person name="Salamov A.A."/>
            <person name="LaButti K.M."/>
            <person name="Sun H."/>
            <person name="Clum A."/>
            <person name="Pangilinan J.L."/>
            <person name="Lindquist E.A."/>
            <person name="Lucas S."/>
            <person name="Lapidus A."/>
            <person name="Jin M."/>
            <person name="Gunawan C."/>
            <person name="Balan V."/>
            <person name="Dale B.E."/>
            <person name="Jeffries T.W."/>
            <person name="Zinkel R."/>
            <person name="Barry K.W."/>
            <person name="Grigoriev I.V."/>
            <person name="Gasch A.P."/>
        </authorList>
    </citation>
    <scope>NUCLEOTIDE SEQUENCE [LARGE SCALE GENOMIC DNA]</scope>
    <source>
        <strain evidence="2">NRRL Y-27907 / 11-Y1</strain>
    </source>
</reference>
<evidence type="ECO:0000313" key="1">
    <source>
        <dbReference type="EMBL" id="EGW31232.1"/>
    </source>
</evidence>
<dbReference type="HOGENOM" id="CLU_1016226_0_0_1"/>
<name>G3AR57_SPAPN</name>
<keyword evidence="2" id="KW-1185">Reference proteome</keyword>
<dbReference type="AlphaFoldDB" id="G3AR57"/>
<dbReference type="Proteomes" id="UP000000709">
    <property type="component" value="Unassembled WGS sequence"/>
</dbReference>
<accession>G3AR57</accession>
<dbReference type="GeneID" id="18874061"/>
<dbReference type="RefSeq" id="XP_007376010.1">
    <property type="nucleotide sequence ID" value="XM_007375948.1"/>
</dbReference>